<dbReference type="SMART" id="SM00432">
    <property type="entry name" value="MADS"/>
    <property type="match status" value="1"/>
</dbReference>
<dbReference type="Proteomes" id="UP000265618">
    <property type="component" value="Unassembled WGS sequence"/>
</dbReference>
<evidence type="ECO:0000313" key="8">
    <source>
        <dbReference type="Proteomes" id="UP000265618"/>
    </source>
</evidence>
<evidence type="ECO:0000256" key="2">
    <source>
        <dbReference type="ARBA" id="ARBA00023015"/>
    </source>
</evidence>
<dbReference type="GO" id="GO:0046983">
    <property type="term" value="F:protein dimerization activity"/>
    <property type="evidence" value="ECO:0007669"/>
    <property type="project" value="InterPro"/>
</dbReference>
<keyword evidence="8" id="KW-1185">Reference proteome</keyword>
<dbReference type="Pfam" id="PF00319">
    <property type="entry name" value="SRF-TF"/>
    <property type="match status" value="1"/>
</dbReference>
<organism evidence="7 8">
    <name type="scientific">Kipferlia bialata</name>
    <dbReference type="NCBI Taxonomy" id="797122"/>
    <lineage>
        <taxon>Eukaryota</taxon>
        <taxon>Metamonada</taxon>
        <taxon>Carpediemonas-like organisms</taxon>
        <taxon>Kipferlia</taxon>
    </lineage>
</organism>
<keyword evidence="5" id="KW-0539">Nucleus</keyword>
<dbReference type="InterPro" id="IPR002100">
    <property type="entry name" value="TF_MADSbox"/>
</dbReference>
<evidence type="ECO:0000259" key="6">
    <source>
        <dbReference type="PROSITE" id="PS50066"/>
    </source>
</evidence>
<accession>A0A9K3D8Q5</accession>
<dbReference type="OrthoDB" id="1896642at2759"/>
<evidence type="ECO:0000256" key="4">
    <source>
        <dbReference type="ARBA" id="ARBA00023163"/>
    </source>
</evidence>
<feature type="domain" description="MADS-box" evidence="6">
    <location>
        <begin position="1"/>
        <end position="42"/>
    </location>
</feature>
<name>A0A9K3D8Q5_9EUKA</name>
<reference evidence="7 8" key="1">
    <citation type="journal article" date="2018" name="PLoS ONE">
        <title>The draft genome of Kipferlia bialata reveals reductive genome evolution in fornicate parasites.</title>
        <authorList>
            <person name="Tanifuji G."/>
            <person name="Takabayashi S."/>
            <person name="Kume K."/>
            <person name="Takagi M."/>
            <person name="Nakayama T."/>
            <person name="Kamikawa R."/>
            <person name="Inagaki Y."/>
            <person name="Hashimoto T."/>
        </authorList>
    </citation>
    <scope>NUCLEOTIDE SEQUENCE [LARGE SCALE GENOMIC DNA]</scope>
    <source>
        <strain evidence="7">NY0173</strain>
    </source>
</reference>
<gene>
    <name evidence="7" type="ORF">KIPB_013028</name>
</gene>
<dbReference type="PROSITE" id="PS50066">
    <property type="entry name" value="MADS_BOX_2"/>
    <property type="match status" value="1"/>
</dbReference>
<protein>
    <recommendedName>
        <fullName evidence="6">MADS-box domain-containing protein</fullName>
    </recommendedName>
</protein>
<dbReference type="Gene3D" id="3.40.1810.10">
    <property type="entry name" value="Transcription factor, MADS-box"/>
    <property type="match status" value="1"/>
</dbReference>
<dbReference type="EMBL" id="BDIP01006002">
    <property type="protein sequence ID" value="GIQ90292.1"/>
    <property type="molecule type" value="Genomic_DNA"/>
</dbReference>
<feature type="non-terminal residue" evidence="7">
    <location>
        <position position="1"/>
    </location>
</feature>
<evidence type="ECO:0000256" key="5">
    <source>
        <dbReference type="ARBA" id="ARBA00023242"/>
    </source>
</evidence>
<dbReference type="PRINTS" id="PR00404">
    <property type="entry name" value="MADSDOMAIN"/>
</dbReference>
<keyword evidence="2" id="KW-0805">Transcription regulation</keyword>
<proteinExistence type="predicted"/>
<dbReference type="SUPFAM" id="SSF55455">
    <property type="entry name" value="SRF-like"/>
    <property type="match status" value="1"/>
</dbReference>
<evidence type="ECO:0000256" key="1">
    <source>
        <dbReference type="ARBA" id="ARBA00004123"/>
    </source>
</evidence>
<dbReference type="AlphaFoldDB" id="A0A9K3D8Q5"/>
<dbReference type="GO" id="GO:0005634">
    <property type="term" value="C:nucleus"/>
    <property type="evidence" value="ECO:0007669"/>
    <property type="project" value="UniProtKB-SubCell"/>
</dbReference>
<keyword evidence="4" id="KW-0804">Transcription</keyword>
<sequence>MGRRKLEIVRQDDRVVRYNTFKKRNPGVFKKAFELGELCGCE</sequence>
<dbReference type="InterPro" id="IPR036879">
    <property type="entry name" value="TF_MADSbox_sf"/>
</dbReference>
<keyword evidence="3" id="KW-0238">DNA-binding</keyword>
<comment type="caution">
    <text evidence="7">The sequence shown here is derived from an EMBL/GenBank/DDBJ whole genome shotgun (WGS) entry which is preliminary data.</text>
</comment>
<evidence type="ECO:0000313" key="7">
    <source>
        <dbReference type="EMBL" id="GIQ90292.1"/>
    </source>
</evidence>
<dbReference type="GO" id="GO:0003677">
    <property type="term" value="F:DNA binding"/>
    <property type="evidence" value="ECO:0007669"/>
    <property type="project" value="UniProtKB-KW"/>
</dbReference>
<comment type="subcellular location">
    <subcellularLocation>
        <location evidence="1">Nucleus</location>
    </subcellularLocation>
</comment>
<evidence type="ECO:0000256" key="3">
    <source>
        <dbReference type="ARBA" id="ARBA00023125"/>
    </source>
</evidence>